<evidence type="ECO:0000313" key="1">
    <source>
        <dbReference type="EMBL" id="EMA02112.1"/>
    </source>
</evidence>
<gene>
    <name evidence="1" type="ORF">C439_06015</name>
</gene>
<dbReference type="InterPro" id="IPR036388">
    <property type="entry name" value="WH-like_DNA-bd_sf"/>
</dbReference>
<protein>
    <submittedName>
        <fullName evidence="1">PhiH1 repressor-like protein</fullName>
    </submittedName>
</protein>
<reference evidence="1 2" key="1">
    <citation type="journal article" date="2014" name="PLoS Genet.">
        <title>Phylogenetically driven sequencing of extremely halophilic archaea reveals strategies for static and dynamic osmo-response.</title>
        <authorList>
            <person name="Becker E.A."/>
            <person name="Seitzer P.M."/>
            <person name="Tritt A."/>
            <person name="Larsen D."/>
            <person name="Krusor M."/>
            <person name="Yao A.I."/>
            <person name="Wu D."/>
            <person name="Madern D."/>
            <person name="Eisen J.A."/>
            <person name="Darling A.E."/>
            <person name="Facciotti M.T."/>
        </authorList>
    </citation>
    <scope>NUCLEOTIDE SEQUENCE [LARGE SCALE GENOMIC DNA]</scope>
    <source>
        <strain evidence="2">ATCC 33500 / DSM 1411 / JCM 8866 / NBRC 14739 / NCIMB 2177 / R-4</strain>
    </source>
</reference>
<evidence type="ECO:0000313" key="2">
    <source>
        <dbReference type="Proteomes" id="UP000011603"/>
    </source>
</evidence>
<name>M0IZ16_HALMT</name>
<dbReference type="Gene3D" id="1.10.10.10">
    <property type="entry name" value="Winged helix-like DNA-binding domain superfamily/Winged helix DNA-binding domain"/>
    <property type="match status" value="1"/>
</dbReference>
<dbReference type="EMBL" id="AOLO01000007">
    <property type="protein sequence ID" value="EMA02112.1"/>
    <property type="molecule type" value="Genomic_DNA"/>
</dbReference>
<dbReference type="GeneID" id="71760041"/>
<keyword evidence="2" id="KW-1185">Reference proteome</keyword>
<dbReference type="Proteomes" id="UP000011603">
    <property type="component" value="Unassembled WGS sequence"/>
</dbReference>
<sequence>MGHAQDRLPLLTKYGLVTWLFRGLYAISDDGLTYLDEELDASTLEPAEDE</sequence>
<dbReference type="AlphaFoldDB" id="M0IZ16"/>
<accession>M0IZ16</accession>
<comment type="caution">
    <text evidence="1">The sequence shown here is derived from an EMBL/GenBank/DDBJ whole genome shotgun (WGS) entry which is preliminary data.</text>
</comment>
<dbReference type="PATRIC" id="fig|523841.21.peg.1213"/>
<proteinExistence type="predicted"/>
<dbReference type="RefSeq" id="WP_004057322.1">
    <property type="nucleotide sequence ID" value="NC_017941.2"/>
</dbReference>
<organism evidence="1 2">
    <name type="scientific">Haloferax mediterranei (strain ATCC 33500 / DSM 1411 / JCM 8866 / NBRC 14739 / NCIMB 2177 / R-4)</name>
    <name type="common">Halobacterium mediterranei</name>
    <dbReference type="NCBI Taxonomy" id="523841"/>
    <lineage>
        <taxon>Archaea</taxon>
        <taxon>Methanobacteriati</taxon>
        <taxon>Methanobacteriota</taxon>
        <taxon>Stenosarchaea group</taxon>
        <taxon>Halobacteria</taxon>
        <taxon>Halobacteriales</taxon>
        <taxon>Haloferacaceae</taxon>
        <taxon>Haloferax</taxon>
    </lineage>
</organism>
<dbReference type="PaxDb" id="523841-HFX_0893"/>